<dbReference type="EMBL" id="DVNM01000002">
    <property type="protein sequence ID" value="HIU68355.1"/>
    <property type="molecule type" value="Genomic_DNA"/>
</dbReference>
<name>A0A9D1MSZ2_9FIRM</name>
<evidence type="ECO:0000313" key="5">
    <source>
        <dbReference type="EMBL" id="HIU68355.1"/>
    </source>
</evidence>
<keyword evidence="3" id="KW-0804">Transcription</keyword>
<dbReference type="Proteomes" id="UP000824125">
    <property type="component" value="Unassembled WGS sequence"/>
</dbReference>
<dbReference type="InterPro" id="IPR010982">
    <property type="entry name" value="Lambda_DNA-bd_dom_sf"/>
</dbReference>
<proteinExistence type="predicted"/>
<reference evidence="5" key="1">
    <citation type="submission" date="2020-10" db="EMBL/GenBank/DDBJ databases">
        <authorList>
            <person name="Gilroy R."/>
        </authorList>
    </citation>
    <scope>NUCLEOTIDE SEQUENCE</scope>
    <source>
        <strain evidence="5">CHK176-6737</strain>
    </source>
</reference>
<dbReference type="SUPFAM" id="SSF53822">
    <property type="entry name" value="Periplasmic binding protein-like I"/>
    <property type="match status" value="1"/>
</dbReference>
<dbReference type="PROSITE" id="PS50932">
    <property type="entry name" value="HTH_LACI_2"/>
    <property type="match status" value="1"/>
</dbReference>
<gene>
    <name evidence="5" type="ORF">IAD23_00165</name>
</gene>
<dbReference type="InterPro" id="IPR000843">
    <property type="entry name" value="HTH_LacI"/>
</dbReference>
<evidence type="ECO:0000256" key="1">
    <source>
        <dbReference type="ARBA" id="ARBA00023015"/>
    </source>
</evidence>
<dbReference type="Pfam" id="PF13407">
    <property type="entry name" value="Peripla_BP_4"/>
    <property type="match status" value="1"/>
</dbReference>
<dbReference type="SUPFAM" id="SSF47413">
    <property type="entry name" value="lambda repressor-like DNA-binding domains"/>
    <property type="match status" value="1"/>
</dbReference>
<dbReference type="InterPro" id="IPR025997">
    <property type="entry name" value="SBP_2_dom"/>
</dbReference>
<sequence length="337" mass="36864">MPITEKEIAALAGVSRGTVDRALKDRPGVSPETKARVLAIAKKYNYRPNILGTALVRSGKTTLVPVILNSVGNPFFTAVKDGMAAAQKELSGYGIRLALTEFKGYEAAHLLDILNALPPDTKQLIVSPICDERVEQKLQQLVCSGVSVVMLTSRLESLKNAKYIGCDYLKSGRVAGRLVGLLSGGQANLFLVTGSVHHKGHAQRVDGIRNILSRDYPGVRLLGVSENLDDDEVAYRAMQQALQQYPEMDFVYIIAGGVNGTLRALSEQKRYIRVCTFDETPMAQKALLSGRILATICQQPYEQGYQAVKAIFDKVIGQRPFGSDFYTELSIKVDQSL</sequence>
<accession>A0A9D1MSZ2</accession>
<dbReference type="GO" id="GO:0000976">
    <property type="term" value="F:transcription cis-regulatory region binding"/>
    <property type="evidence" value="ECO:0007669"/>
    <property type="project" value="TreeGrafter"/>
</dbReference>
<dbReference type="GO" id="GO:0003700">
    <property type="term" value="F:DNA-binding transcription factor activity"/>
    <property type="evidence" value="ECO:0007669"/>
    <property type="project" value="TreeGrafter"/>
</dbReference>
<dbReference type="SMART" id="SM00354">
    <property type="entry name" value="HTH_LACI"/>
    <property type="match status" value="1"/>
</dbReference>
<dbReference type="PANTHER" id="PTHR30146:SF152">
    <property type="entry name" value="TRANSCRIPTIONAL REGULATORY PROTEIN"/>
    <property type="match status" value="1"/>
</dbReference>
<evidence type="ECO:0000313" key="6">
    <source>
        <dbReference type="Proteomes" id="UP000824125"/>
    </source>
</evidence>
<dbReference type="InterPro" id="IPR028082">
    <property type="entry name" value="Peripla_BP_I"/>
</dbReference>
<keyword evidence="2 5" id="KW-0238">DNA-binding</keyword>
<dbReference type="Pfam" id="PF00356">
    <property type="entry name" value="LacI"/>
    <property type="match status" value="1"/>
</dbReference>
<dbReference type="CDD" id="cd01392">
    <property type="entry name" value="HTH_LacI"/>
    <property type="match status" value="1"/>
</dbReference>
<dbReference type="PANTHER" id="PTHR30146">
    <property type="entry name" value="LACI-RELATED TRANSCRIPTIONAL REPRESSOR"/>
    <property type="match status" value="1"/>
</dbReference>
<dbReference type="AlphaFoldDB" id="A0A9D1MSZ2"/>
<keyword evidence="1" id="KW-0805">Transcription regulation</keyword>
<feature type="domain" description="HTH lacI-type" evidence="4">
    <location>
        <begin position="3"/>
        <end position="57"/>
    </location>
</feature>
<dbReference type="CDD" id="cd06307">
    <property type="entry name" value="PBP1_sugar_binding"/>
    <property type="match status" value="1"/>
</dbReference>
<comment type="caution">
    <text evidence="5">The sequence shown here is derived from an EMBL/GenBank/DDBJ whole genome shotgun (WGS) entry which is preliminary data.</text>
</comment>
<dbReference type="Gene3D" id="1.10.260.40">
    <property type="entry name" value="lambda repressor-like DNA-binding domains"/>
    <property type="match status" value="1"/>
</dbReference>
<organism evidence="5 6">
    <name type="scientific">Candidatus Scybalenecus merdavium</name>
    <dbReference type="NCBI Taxonomy" id="2840939"/>
    <lineage>
        <taxon>Bacteria</taxon>
        <taxon>Bacillati</taxon>
        <taxon>Bacillota</taxon>
        <taxon>Clostridia</taxon>
        <taxon>Eubacteriales</taxon>
        <taxon>Oscillospiraceae</taxon>
        <taxon>Oscillospiraceae incertae sedis</taxon>
        <taxon>Candidatus Scybalenecus</taxon>
    </lineage>
</organism>
<protein>
    <submittedName>
        <fullName evidence="5">LacI family DNA-binding transcriptional regulator</fullName>
    </submittedName>
</protein>
<evidence type="ECO:0000256" key="3">
    <source>
        <dbReference type="ARBA" id="ARBA00023163"/>
    </source>
</evidence>
<dbReference type="Gene3D" id="3.40.50.2300">
    <property type="match status" value="2"/>
</dbReference>
<evidence type="ECO:0000256" key="2">
    <source>
        <dbReference type="ARBA" id="ARBA00023125"/>
    </source>
</evidence>
<reference evidence="5" key="2">
    <citation type="journal article" date="2021" name="PeerJ">
        <title>Extensive microbial diversity within the chicken gut microbiome revealed by metagenomics and culture.</title>
        <authorList>
            <person name="Gilroy R."/>
            <person name="Ravi A."/>
            <person name="Getino M."/>
            <person name="Pursley I."/>
            <person name="Horton D.L."/>
            <person name="Alikhan N.F."/>
            <person name="Baker D."/>
            <person name="Gharbi K."/>
            <person name="Hall N."/>
            <person name="Watson M."/>
            <person name="Adriaenssens E.M."/>
            <person name="Foster-Nyarko E."/>
            <person name="Jarju S."/>
            <person name="Secka A."/>
            <person name="Antonio M."/>
            <person name="Oren A."/>
            <person name="Chaudhuri R.R."/>
            <person name="La Ragione R."/>
            <person name="Hildebrand F."/>
            <person name="Pallen M.J."/>
        </authorList>
    </citation>
    <scope>NUCLEOTIDE SEQUENCE</scope>
    <source>
        <strain evidence="5">CHK176-6737</strain>
    </source>
</reference>
<evidence type="ECO:0000259" key="4">
    <source>
        <dbReference type="PROSITE" id="PS50932"/>
    </source>
</evidence>